<name>A0A5B7J2V8_PORTR</name>
<keyword evidence="2" id="KW-1185">Reference proteome</keyword>
<proteinExistence type="predicted"/>
<organism evidence="1 2">
    <name type="scientific">Portunus trituberculatus</name>
    <name type="common">Swimming crab</name>
    <name type="synonym">Neptunus trituberculatus</name>
    <dbReference type="NCBI Taxonomy" id="210409"/>
    <lineage>
        <taxon>Eukaryota</taxon>
        <taxon>Metazoa</taxon>
        <taxon>Ecdysozoa</taxon>
        <taxon>Arthropoda</taxon>
        <taxon>Crustacea</taxon>
        <taxon>Multicrustacea</taxon>
        <taxon>Malacostraca</taxon>
        <taxon>Eumalacostraca</taxon>
        <taxon>Eucarida</taxon>
        <taxon>Decapoda</taxon>
        <taxon>Pleocyemata</taxon>
        <taxon>Brachyura</taxon>
        <taxon>Eubrachyura</taxon>
        <taxon>Portunoidea</taxon>
        <taxon>Portunidae</taxon>
        <taxon>Portuninae</taxon>
        <taxon>Portunus</taxon>
    </lineage>
</organism>
<evidence type="ECO:0000313" key="2">
    <source>
        <dbReference type="Proteomes" id="UP000324222"/>
    </source>
</evidence>
<dbReference type="AlphaFoldDB" id="A0A5B7J2V8"/>
<accession>A0A5B7J2V8</accession>
<dbReference type="Proteomes" id="UP000324222">
    <property type="component" value="Unassembled WGS sequence"/>
</dbReference>
<evidence type="ECO:0000313" key="1">
    <source>
        <dbReference type="EMBL" id="MPC87927.1"/>
    </source>
</evidence>
<dbReference type="EMBL" id="VSRR010076033">
    <property type="protein sequence ID" value="MPC87927.1"/>
    <property type="molecule type" value="Genomic_DNA"/>
</dbReference>
<reference evidence="1 2" key="1">
    <citation type="submission" date="2019-05" db="EMBL/GenBank/DDBJ databases">
        <title>Another draft genome of Portunus trituberculatus and its Hox gene families provides insights of decapod evolution.</title>
        <authorList>
            <person name="Jeong J.-H."/>
            <person name="Song I."/>
            <person name="Kim S."/>
            <person name="Choi T."/>
            <person name="Kim D."/>
            <person name="Ryu S."/>
            <person name="Kim W."/>
        </authorList>
    </citation>
    <scope>NUCLEOTIDE SEQUENCE [LARGE SCALE GENOMIC DNA]</scope>
    <source>
        <tissue evidence="1">Muscle</tissue>
    </source>
</reference>
<protein>
    <submittedName>
        <fullName evidence="1">Uncharacterized protein</fullName>
    </submittedName>
</protein>
<comment type="caution">
    <text evidence="1">The sequence shown here is derived from an EMBL/GenBank/DDBJ whole genome shotgun (WGS) entry which is preliminary data.</text>
</comment>
<gene>
    <name evidence="1" type="ORF">E2C01_082808</name>
</gene>
<sequence length="86" mass="9882">MRLILGTDYTTCQKALHTLHLTTLQVRHQHHLQQFATKLLHHPSHTNLLHLAVTPPPRRSARHHNKLLPIRAGQTDTKTILKILNS</sequence>